<evidence type="ECO:0000313" key="16">
    <source>
        <dbReference type="Proteomes" id="UP000287865"/>
    </source>
</evidence>
<dbReference type="OrthoDB" id="9758793at2"/>
<keyword evidence="3 7" id="KW-0963">Cytoplasm</keyword>
<keyword evidence="5 7" id="KW-0378">Hydrolase</keyword>
<accession>A0A327WUS6</accession>
<dbReference type="EC" id="3.4.21.-" evidence="7"/>
<comment type="similarity">
    <text evidence="2 7">Belongs to the peptidase S41B family.</text>
</comment>
<dbReference type="SMART" id="SM00245">
    <property type="entry name" value="TSPc"/>
    <property type="match status" value="1"/>
</dbReference>
<feature type="active site" description="Charge relay system" evidence="8">
    <location>
        <position position="1059"/>
    </location>
</feature>
<dbReference type="InterPro" id="IPR001478">
    <property type="entry name" value="PDZ"/>
</dbReference>
<evidence type="ECO:0000256" key="4">
    <source>
        <dbReference type="ARBA" id="ARBA00022670"/>
    </source>
</evidence>
<evidence type="ECO:0000259" key="11">
    <source>
        <dbReference type="SMART" id="SM00228"/>
    </source>
</evidence>
<keyword evidence="16" id="KW-1185">Reference proteome</keyword>
<dbReference type="SMART" id="SM00228">
    <property type="entry name" value="PDZ"/>
    <property type="match status" value="1"/>
</dbReference>
<keyword evidence="4 7" id="KW-0645">Protease</keyword>
<proteinExistence type="inferred from homology"/>
<feature type="active site" description="Charge relay system" evidence="8">
    <location>
        <position position="778"/>
    </location>
</feature>
<dbReference type="Pfam" id="PF26550">
    <property type="entry name" value="Tricorn_2nd"/>
    <property type="match status" value="1"/>
</dbReference>
<feature type="site" description="Transition state stabilizer; via amide nitrogen" evidence="9">
    <location>
        <position position="1002"/>
    </location>
</feature>
<dbReference type="Pfam" id="PF26549">
    <property type="entry name" value="Tricorn_N"/>
    <property type="match status" value="2"/>
</dbReference>
<evidence type="ECO:0000256" key="9">
    <source>
        <dbReference type="PIRSR" id="PIRSR036421-3"/>
    </source>
</evidence>
<sequence length="1118" mass="124992">MKLALYLASGTLLAGVSAPALAGDDNRGYYRDPALHQDTVIFTAEGDLWRAHIRGGSAVRLTTSAAEERYASISPDGEWVAFVADYDGVPEAYVMPIDGGIPKRVTFENSRVRVQGWTPEGLILYSTDHVMGPANQWVLREVNPSNLNTRTVPLTDAFAGSYNLRAEGLVVETPSAEPNDDGEYSVTTTTINPINPESLFFVRFGLKDATADNARIYRGGAMGQLWRFTQGDQEATHISADHVGSVRNPMVDGTRVYFISDSDGTPNIWSVDADGQDFVQHTAYNDFQVWSASVNQGRVAYQHGADLKLLDTTTGESETLDIRLTSDFTERQERWLDNPLQYLTSTHFSGAQERVAITARSQIALAGRAHQRIVNISTPAGSRSRNAVLSHDGQWVYALNDHSGENEIWRFPADGSSGASQLTDNASTFRWGLHLSPNGQYIAHDDKNGDLWLLNLSNGANNRIASGGWGHQPYRDIVWSADSELLAFTRSAQDGSRPRVVLYSLAEQREQTLTSDKYESFSPAFSANGDWLYFISNRNFSATPSSPWGDRNMGPAFDRRAQIFAVSLRAQACFPFEPEREVSVCNQAAADEARSNRRGQRVDWDGLAGRLWQLPVSADNYRNLSAAEGFLYALRSDAGSWDSELVSIAIDARNPTVATFARQVADYQLSANADKIFWRTRDRQMYSHGTQAQAPSDLTQARYHANQWQLAFKPQQEWQQMFRDAWLMHRDFLFDADMRGVNWQNTRDKYQPLLARVTDRHELDDLFAQMMSELNVLHSQVRGGEYPSNPERPQAATLGAALESTQDGVRIRHVYRTDPELPNQASPLAQPGVDVQVGDFIRAVNGQHVTNPAELHQALRNQVGKPVLIELQRGRNTHRTVVQPVSVQRDHRLRYEDWIERNRQVISERSDADIGYLHLYAMGANDIASFAREFYANVEREGLIIDVRRNRGGNIDSWIIEKLLRRAWSFWEPNTHGAPYTNMQQTFRGHLVVLTDELTYSDGETFSAGVKALGLGPLVGKRTAGAGVWLSGRNTLADGGVARVAETAQFAMDGRWVLEGYGVAPDYEVDNLPHATFNGRDAQLEFALELLERQLEEQPIEPLRSQPMMMPIADDITR</sequence>
<protein>
    <recommendedName>
        <fullName evidence="7">Tricorn protease homolog</fullName>
        <ecNumber evidence="7">3.4.21.-</ecNumber>
    </recommendedName>
</protein>
<comment type="subcellular location">
    <subcellularLocation>
        <location evidence="1 7">Cytoplasm</location>
    </subcellularLocation>
</comment>
<dbReference type="Proteomes" id="UP000249203">
    <property type="component" value="Unassembled WGS sequence"/>
</dbReference>
<evidence type="ECO:0000256" key="8">
    <source>
        <dbReference type="PIRSR" id="PIRSR036421-1"/>
    </source>
</evidence>
<dbReference type="SUPFAM" id="SSF82171">
    <property type="entry name" value="DPP6 N-terminal domain-like"/>
    <property type="match status" value="1"/>
</dbReference>
<evidence type="ECO:0000313" key="13">
    <source>
        <dbReference type="EMBL" id="RAJ96404.1"/>
    </source>
</evidence>
<dbReference type="InterPro" id="IPR005151">
    <property type="entry name" value="Tail-specific_protease"/>
</dbReference>
<dbReference type="Gene3D" id="2.120.10.60">
    <property type="entry name" value="Tricorn protease N-terminal domain"/>
    <property type="match status" value="1"/>
</dbReference>
<evidence type="ECO:0000256" key="10">
    <source>
        <dbReference type="SAM" id="SignalP"/>
    </source>
</evidence>
<dbReference type="GO" id="GO:0008236">
    <property type="term" value="F:serine-type peptidase activity"/>
    <property type="evidence" value="ECO:0007669"/>
    <property type="project" value="UniProtKB-UniRule"/>
</dbReference>
<evidence type="ECO:0000313" key="15">
    <source>
        <dbReference type="Proteomes" id="UP000249203"/>
    </source>
</evidence>
<dbReference type="Gene3D" id="3.90.226.10">
    <property type="entry name" value="2-enoyl-CoA Hydratase, Chain A, domain 1"/>
    <property type="match status" value="1"/>
</dbReference>
<keyword evidence="6 7" id="KW-0720">Serine protease</keyword>
<evidence type="ECO:0000313" key="14">
    <source>
        <dbReference type="EMBL" id="RUO22821.1"/>
    </source>
</evidence>
<dbReference type="InterPro" id="IPR029414">
    <property type="entry name" value="Tricorn_PDZ"/>
</dbReference>
<dbReference type="Pfam" id="PF14684">
    <property type="entry name" value="Tricorn_C1"/>
    <property type="match status" value="1"/>
</dbReference>
<dbReference type="Pfam" id="PF03572">
    <property type="entry name" value="Peptidase_S41"/>
    <property type="match status" value="1"/>
</dbReference>
<dbReference type="AlphaFoldDB" id="A0A327WUS6"/>
<dbReference type="CDD" id="cd07562">
    <property type="entry name" value="Peptidase_S41_TRI"/>
    <property type="match status" value="1"/>
</dbReference>
<dbReference type="EMBL" id="QLMD01000009">
    <property type="protein sequence ID" value="RAJ96404.1"/>
    <property type="molecule type" value="Genomic_DNA"/>
</dbReference>
<gene>
    <name evidence="13" type="ORF">B0I24_10985</name>
    <name evidence="14" type="ORF">CWE07_10090</name>
</gene>
<dbReference type="InterPro" id="IPR012393">
    <property type="entry name" value="Tricorn_protease"/>
</dbReference>
<evidence type="ECO:0000256" key="2">
    <source>
        <dbReference type="ARBA" id="ARBA00008524"/>
    </source>
</evidence>
<dbReference type="InterPro" id="IPR015943">
    <property type="entry name" value="WD40/YVTN_repeat-like_dom_sf"/>
</dbReference>
<dbReference type="PANTHER" id="PTHR43253:SF1">
    <property type="entry name" value="TRICORN PROTEASE HOMOLOG 2-RELATED"/>
    <property type="match status" value="1"/>
</dbReference>
<feature type="chain" id="PRO_5016259726" description="Tricorn protease homolog" evidence="10">
    <location>
        <begin position="23"/>
        <end position="1118"/>
    </location>
</feature>
<dbReference type="GO" id="GO:0006508">
    <property type="term" value="P:proteolysis"/>
    <property type="evidence" value="ECO:0007669"/>
    <property type="project" value="UniProtKB-UniRule"/>
</dbReference>
<organism evidence="13 15">
    <name type="scientific">Aliidiomarina maris</name>
    <dbReference type="NCBI Taxonomy" id="531312"/>
    <lineage>
        <taxon>Bacteria</taxon>
        <taxon>Pseudomonadati</taxon>
        <taxon>Pseudomonadota</taxon>
        <taxon>Gammaproteobacteria</taxon>
        <taxon>Alteromonadales</taxon>
        <taxon>Idiomarinaceae</taxon>
        <taxon>Aliidiomarina</taxon>
    </lineage>
</organism>
<dbReference type="InterPro" id="IPR036034">
    <property type="entry name" value="PDZ_sf"/>
</dbReference>
<reference evidence="13 15" key="2">
    <citation type="submission" date="2018-06" db="EMBL/GenBank/DDBJ databases">
        <title>Genomic Encyclopedia of Type Strains, Phase III (KMG-III): the genomes of soil and plant-associated and newly described type strains.</title>
        <authorList>
            <person name="Whitman W."/>
        </authorList>
    </citation>
    <scope>NUCLEOTIDE SEQUENCE [LARGE SCALE GENOMIC DNA]</scope>
    <source>
        <strain evidence="13 15">CGMCC 1.15366</strain>
    </source>
</reference>
<evidence type="ECO:0000256" key="6">
    <source>
        <dbReference type="ARBA" id="ARBA00022825"/>
    </source>
</evidence>
<dbReference type="PANTHER" id="PTHR43253">
    <property type="entry name" value="TRICORN PROTEASE HOMOLOG 2-RELATED"/>
    <property type="match status" value="1"/>
</dbReference>
<dbReference type="SUPFAM" id="SSF69304">
    <property type="entry name" value="Tricorn protease N-terminal domain"/>
    <property type="match status" value="1"/>
</dbReference>
<feature type="active site" description="Nucleophile" evidence="8">
    <location>
        <position position="1001"/>
    </location>
</feature>
<dbReference type="Gene3D" id="3.30.750.44">
    <property type="match status" value="1"/>
</dbReference>
<feature type="domain" description="PDZ" evidence="11">
    <location>
        <begin position="796"/>
        <end position="875"/>
    </location>
</feature>
<dbReference type="Gene3D" id="2.130.10.10">
    <property type="entry name" value="YVTN repeat-like/Quinoprotein amine dehydrogenase"/>
    <property type="match status" value="1"/>
</dbReference>
<dbReference type="RefSeq" id="WP_111569808.1">
    <property type="nucleotide sequence ID" value="NZ_PIPK01000009.1"/>
</dbReference>
<comment type="function">
    <text evidence="7">Degrades oligopeptides.</text>
</comment>
<feature type="signal peptide" evidence="10">
    <location>
        <begin position="1"/>
        <end position="22"/>
    </location>
</feature>
<keyword evidence="10" id="KW-0732">Signal</keyword>
<dbReference type="InterPro" id="IPR029045">
    <property type="entry name" value="ClpP/crotonase-like_dom_sf"/>
</dbReference>
<dbReference type="GO" id="GO:0005737">
    <property type="term" value="C:cytoplasm"/>
    <property type="evidence" value="ECO:0007669"/>
    <property type="project" value="UniProtKB-SubCell"/>
</dbReference>
<evidence type="ECO:0000259" key="12">
    <source>
        <dbReference type="SMART" id="SM00245"/>
    </source>
</evidence>
<dbReference type="SUPFAM" id="SSF50156">
    <property type="entry name" value="PDZ domain-like"/>
    <property type="match status" value="1"/>
</dbReference>
<dbReference type="Pfam" id="PF14685">
    <property type="entry name" value="PDZ_Tricorn"/>
    <property type="match status" value="1"/>
</dbReference>
<feature type="domain" description="Tail specific protease" evidence="12">
    <location>
        <begin position="864"/>
        <end position="1070"/>
    </location>
</feature>
<dbReference type="EMBL" id="PIPK01000009">
    <property type="protein sequence ID" value="RUO22821.1"/>
    <property type="molecule type" value="Genomic_DNA"/>
</dbReference>
<dbReference type="SUPFAM" id="SSF52096">
    <property type="entry name" value="ClpP/crotonase"/>
    <property type="match status" value="1"/>
</dbReference>
<dbReference type="Proteomes" id="UP000287865">
    <property type="component" value="Unassembled WGS sequence"/>
</dbReference>
<comment type="caution">
    <text evidence="13">The sequence shown here is derived from an EMBL/GenBank/DDBJ whole genome shotgun (WGS) entry which is preliminary data.</text>
</comment>
<name>A0A327WUS6_9GAMM</name>
<evidence type="ECO:0000256" key="1">
    <source>
        <dbReference type="ARBA" id="ARBA00004496"/>
    </source>
</evidence>
<evidence type="ECO:0000256" key="3">
    <source>
        <dbReference type="ARBA" id="ARBA00022490"/>
    </source>
</evidence>
<reference evidence="14 16" key="1">
    <citation type="journal article" date="2018" name="Front. Microbiol.">
        <title>Genome-Based Analysis Reveals the Taxonomy and Diversity of the Family Idiomarinaceae.</title>
        <authorList>
            <person name="Liu Y."/>
            <person name="Lai Q."/>
            <person name="Shao Z."/>
        </authorList>
    </citation>
    <scope>NUCLEOTIDE SEQUENCE [LARGE SCALE GENOMIC DNA]</scope>
    <source>
        <strain evidence="14 16">CF12-14</strain>
    </source>
</reference>
<evidence type="ECO:0000256" key="7">
    <source>
        <dbReference type="PIRNR" id="PIRNR036421"/>
    </source>
</evidence>
<evidence type="ECO:0000256" key="5">
    <source>
        <dbReference type="ARBA" id="ARBA00022801"/>
    </source>
</evidence>
<dbReference type="Gene3D" id="2.30.42.10">
    <property type="match status" value="1"/>
</dbReference>
<dbReference type="InterPro" id="IPR028204">
    <property type="entry name" value="Tricorn_C1"/>
</dbReference>
<dbReference type="PIRSF" id="PIRSF036421">
    <property type="entry name" value="Tricorn_protease"/>
    <property type="match status" value="1"/>
</dbReference>